<dbReference type="EMBL" id="DSVQ01000016">
    <property type="protein sequence ID" value="HGT40164.1"/>
    <property type="molecule type" value="Genomic_DNA"/>
</dbReference>
<feature type="coiled-coil region" evidence="1">
    <location>
        <begin position="853"/>
        <end position="974"/>
    </location>
</feature>
<organism evidence="3">
    <name type="scientific">Schlesneria paludicola</name>
    <dbReference type="NCBI Taxonomy" id="360056"/>
    <lineage>
        <taxon>Bacteria</taxon>
        <taxon>Pseudomonadati</taxon>
        <taxon>Planctomycetota</taxon>
        <taxon>Planctomycetia</taxon>
        <taxon>Planctomycetales</taxon>
        <taxon>Planctomycetaceae</taxon>
        <taxon>Schlesneria</taxon>
    </lineage>
</organism>
<proteinExistence type="predicted"/>
<protein>
    <recommendedName>
        <fullName evidence="4">Peptidase C-terminal archaeal/bacterial domain-containing protein</fullName>
    </recommendedName>
</protein>
<evidence type="ECO:0000256" key="2">
    <source>
        <dbReference type="SAM" id="SignalP"/>
    </source>
</evidence>
<sequence>MLRRVTSWPTFSLLPSLLLVAGLTQAFAQLPQTRLNAVFPPGGQAGTTFDVSITSGTDLEEVQRLVFNHPGISAAAKPATNNQFSVSIASDVPPGLYEVRCLGLWGISNPRYFAVGVRPERMETEPNNTREQATPLEVNVTVNGKMNGGTDIDFYKISLKAGQRLIGEFLGKRIDSRIDGAVEVYDTSGRRLAFARNNVQRDPLLDFTPPADGDYFLRVFDFVYAGGEEYAYRFTLHTGPYVDFIFPPAGVAGSTAAYTLYGRNLPGGQPAGFSVGGKPLEKVTVDVALPNDPARLEANVPLDSPSAGIDAVTFTWNSPVGPSNPVLLGFAALPVTVETEPNNAAAEVQTLSIPAELAGQFQSKADVDLFQFAAKAQQVLWIEVLGHRLGSGADPYLTLDQVVVNDKGEESLKRLAAADDDAANLLPNVFDTNHDDPVYKFVVPADGVYRLAVRDRYGASRGDPSLIYRLIIREESPDFRLIVLPSMPTPPNQRQAQIWAVGLRRGDQLAVPVLALRRDGFAGEITVRVEGLPPGVSCRDISIGASPSVGTLVFAAAEDAPPWAGTVQVVGTARIDQPQLVAAVAAAQAAQKTAQEALAAAEKALQKPNEDVQKATAALEAAKTELAAKPDDEALKKKVADAEAQLAEAQKAQQAAAQARTAAEQKLQEANAALQQALETRRAGAQDVVRLARIGTVVWNGQPNVPGEVRLSQGLELSVVEEAAPVQLVTEVHRVVAHHNRQILIPVKMIKRPGFDTNVNINFVGQPQNLQVENKPINKDKAEEVFRVFVPPNVPVGTYVMSLVGQAQVSYRRNPAKQDRAKAEFDSATAAANAAVEAQKTAAANRDAAVKKLAESQAALKTATETKAAAEKALREAQAAEKAAAEALKNAGEDADAKAAAEKKLQEAQAAVKAAEDSAAQAEKARADAEAAAKSAEDAKVAAENELKAAEDKVKAAMAEKTAAEKRFKDAENATKPQNINVFPTTTPIVLTVKPAPCTLTANVANGGNIKAGDKLEVKVDIKRQNGFAGPVTLTLPLPPGVAGLKAEPVVLPADQSAGVLVLEAAADAAEAALANMVVRVLAEFEGEEAAVDQPITLKIVK</sequence>
<gene>
    <name evidence="3" type="ORF">ENS64_13025</name>
</gene>
<name>A0A7C4QQC4_9PLAN</name>
<keyword evidence="2" id="KW-0732">Signal</keyword>
<evidence type="ECO:0000256" key="1">
    <source>
        <dbReference type="SAM" id="Coils"/>
    </source>
</evidence>
<comment type="caution">
    <text evidence="3">The sequence shown here is derived from an EMBL/GenBank/DDBJ whole genome shotgun (WGS) entry which is preliminary data.</text>
</comment>
<feature type="chain" id="PRO_5027545013" description="Peptidase C-terminal archaeal/bacterial domain-containing protein" evidence="2">
    <location>
        <begin position="29"/>
        <end position="1102"/>
    </location>
</feature>
<dbReference type="SUPFAM" id="SSF89260">
    <property type="entry name" value="Collagen-binding domain"/>
    <property type="match status" value="1"/>
</dbReference>
<dbReference type="AlphaFoldDB" id="A0A7C4QQC4"/>
<evidence type="ECO:0000313" key="3">
    <source>
        <dbReference type="EMBL" id="HGT40164.1"/>
    </source>
</evidence>
<accession>A0A7C4QQC4</accession>
<keyword evidence="1" id="KW-0175">Coiled coil</keyword>
<dbReference type="Gene3D" id="2.60.120.380">
    <property type="match status" value="2"/>
</dbReference>
<feature type="coiled-coil region" evidence="1">
    <location>
        <begin position="632"/>
        <end position="680"/>
    </location>
</feature>
<reference evidence="3" key="1">
    <citation type="journal article" date="2020" name="mSystems">
        <title>Genome- and Community-Level Interaction Insights into Carbon Utilization and Element Cycling Functions of Hydrothermarchaeota in Hydrothermal Sediment.</title>
        <authorList>
            <person name="Zhou Z."/>
            <person name="Liu Y."/>
            <person name="Xu W."/>
            <person name="Pan J."/>
            <person name="Luo Z.H."/>
            <person name="Li M."/>
        </authorList>
    </citation>
    <scope>NUCLEOTIDE SEQUENCE [LARGE SCALE GENOMIC DNA]</scope>
    <source>
        <strain evidence="3">SpSt-508</strain>
    </source>
</reference>
<evidence type="ECO:0008006" key="4">
    <source>
        <dbReference type="Google" id="ProtNLM"/>
    </source>
</evidence>
<feature type="signal peptide" evidence="2">
    <location>
        <begin position="1"/>
        <end position="28"/>
    </location>
</feature>